<dbReference type="Pfam" id="PF08242">
    <property type="entry name" value="Methyltransf_12"/>
    <property type="match status" value="1"/>
</dbReference>
<dbReference type="InterPro" id="IPR016039">
    <property type="entry name" value="Thiolase-like"/>
</dbReference>
<feature type="domain" description="PKS/mFAS DH" evidence="12">
    <location>
        <begin position="922"/>
        <end position="1209"/>
    </location>
</feature>
<dbReference type="InterPro" id="IPR057326">
    <property type="entry name" value="KR_dom"/>
</dbReference>
<accession>A0A8H4K8B3</accession>
<keyword evidence="14" id="KW-1185">Reference proteome</keyword>
<keyword evidence="3" id="KW-0808">Transferase</keyword>
<keyword evidence="6" id="KW-0511">Multifunctional enzyme</keyword>
<gene>
    <name evidence="13" type="ORF">F53441_10681</name>
</gene>
<dbReference type="FunFam" id="3.40.50.720:FF:000209">
    <property type="entry name" value="Polyketide synthase Pks12"/>
    <property type="match status" value="1"/>
</dbReference>
<dbReference type="InterPro" id="IPR014030">
    <property type="entry name" value="Ketoacyl_synth_N"/>
</dbReference>
<dbReference type="SUPFAM" id="SSF55048">
    <property type="entry name" value="Probable ACP-binding domain of malonyl-CoA ACP transacylase"/>
    <property type="match status" value="1"/>
</dbReference>
<dbReference type="Pfam" id="PF16197">
    <property type="entry name" value="KAsynt_C_assoc"/>
    <property type="match status" value="1"/>
</dbReference>
<dbReference type="Gene3D" id="3.40.50.720">
    <property type="entry name" value="NAD(P)-binding Rossmann-like Domain"/>
    <property type="match status" value="1"/>
</dbReference>
<dbReference type="SUPFAM" id="SSF47336">
    <property type="entry name" value="ACP-like"/>
    <property type="match status" value="1"/>
</dbReference>
<dbReference type="Pfam" id="PF00109">
    <property type="entry name" value="ketoacyl-synt"/>
    <property type="match status" value="1"/>
</dbReference>
<dbReference type="InterPro" id="IPR014031">
    <property type="entry name" value="Ketoacyl_synth_C"/>
</dbReference>
<dbReference type="InterPro" id="IPR020843">
    <property type="entry name" value="ER"/>
</dbReference>
<evidence type="ECO:0000256" key="8">
    <source>
        <dbReference type="PROSITE-ProRule" id="PRU01363"/>
    </source>
</evidence>
<dbReference type="Pfam" id="PF21089">
    <property type="entry name" value="PKS_DH_N"/>
    <property type="match status" value="1"/>
</dbReference>
<keyword evidence="1" id="KW-0596">Phosphopantetheine</keyword>
<comment type="caution">
    <text evidence="13">The sequence shown here is derived from an EMBL/GenBank/DDBJ whole genome shotgun (WGS) entry which is preliminary data.</text>
</comment>
<dbReference type="SMART" id="SM00825">
    <property type="entry name" value="PKS_KS"/>
    <property type="match status" value="1"/>
</dbReference>
<dbReference type="SMART" id="SM00823">
    <property type="entry name" value="PKS_PP"/>
    <property type="match status" value="1"/>
</dbReference>
<dbReference type="InterPro" id="IPR036291">
    <property type="entry name" value="NAD(P)-bd_dom_sf"/>
</dbReference>
<dbReference type="Pfam" id="PF08659">
    <property type="entry name" value="KR"/>
    <property type="match status" value="1"/>
</dbReference>
<dbReference type="PROSITE" id="PS00606">
    <property type="entry name" value="KS3_1"/>
    <property type="match status" value="1"/>
</dbReference>
<sequence>MSMGDTENPSREGADTTCHESPQHNDPAFNKHIDASTAPEVAICGIALRLPGGISNCDDYWHLLYQGLDARRPVASSRYNIHGFDDSLGGKEFIKAKHGYFIEDDLSCLDTSFFTLTKSELDKVDPQQRLLLEVTRECLDDAGETNYRGKQVGCYVGTFGDDWLTMNAKDPQGGLYEVTGAADLMMANRISYEYDFRGPSLVVKSGCSASTIALHEACRAIQRGDASSAIVGGANLIMAPTLTASMSAGEVLAPDASCKVFDAAADGYARAEAITAVYIKPLADALRDGNPIRAIVKATAVNCDGMSASLVTPNGAAHESLMRKAYRDVGLDPKVTAFVECHGTGTPTGDPIETAAVGRVFGGEKGIYITSVKANLGHSEGSAGLSSVIKCVLALEHQIVPPQIKMRNPNPKIPFLKYNLNVPLEPIAFPSDRQSRVSINSFGIGGSNAHVILESYPSKKSEGPALAEQDRIGAPQLLLLSANSEASIQRQMTNHQEWAIEHPGSAADLGYTLAKHRQHLPHRSFLVLDQDKPIETFRPLKAPSNPPQLVLVFSGQGAQWPGMARELVDTDYCFRNDLIAMNSVLQKLDFPPNWNLMDELLKSSETSRIHKAELSQPLCTAIQLTLFNKFSRLGLSPSAIVGHSSGEIAGAYSAGQISMEEAIVIAYYRGHVTKSQALYGSMAAIGMGTQAVSEFLSDGVVVACENSPDSTTISGDADQVSQIVGAIKKAHPDILARLLKVDMAYHSHHMMSFSAEYQRLLNSELSKVERTPRLAKVDMFSSVTTELADESVRDPSYWSQNLTSTVQFSSAVSNLVAAKQDCVFLEIGPHSTLAGPLKKICSAASLPFHYISSQSRGKDSSTTFVIAVGTLYQHGLHLDLAPLFPNGKAISGLPPYPWDHSASYWSESRISKAWRSRQYPQHCLLGSRTFESSELEPQWRNILNTEDLPWLLDHKLRDDVVFPFAGYIAMAGEATRQVSQSPCGAGYCLHHVIAHKALLLPDLVELSTSLHNHQLNDSQDSSWYDFTISSYNGSTWSKHCTGQVRVLEKARTSNWAPEALPRVVDCTRVYGQLAHVGFIYGPKFRGLLTATSSTSEELAFAKVENRDSHSRSPFTMHPATIDASLQLLMVTRARGLIRNMAELAVPTSIEEVEVSAGADVMDAKAWKPYGAKSCVELVSDDVVVLHARGIQLQSLGDDISPDVLDVYAAARLSWLPHFDFADISTLVVPPCLDRTLSRLLEKLALLFILETAEKISCLEPCQPHFSKFRDWINKQVIFAAAGDCKLVNDSKSLVSASSASRLGKIDLITAQLLNTPRRAITIALRRLFDGIESIFTGNAATIDTLLQDNLLADVYTSVTFDYSTFFYVLSHTRPTLRVLEIGAGTGGTTDSILQGMPDRQGIPAYSVYTFTDISAGFFPAAKTRFSSAPNMEFKVLDISQNPLGQGFEESSYDLVIAANVLHATPSLHETLSNIRLLLKPDGILVMTEACSPLRSTNYIFGNFSGWWLGEEDDRFDQPYVSVSRWHQELKSSGYSGVEAAVYDDYEPYRHFAAIIAKKEPSEPSVPSSQPSVTLISENADETSVSAPRLATLLESNGWKVTRRSLGDDLPEDQDIISCLELERSFFEDTSQERFSIFQEFSGSLGPRKVLWLMPPTQVECSNPASAQTLGVTRTLRSELGLNFSTLEIDPGNDGFGSLVSSVFEKIIRDKDSESLDCDKEYIVKDGAICVGRYQPVSLVEEASNIPCPGNSMATLHIVQPGIPDTTEWRETPLPETIPEGHVEIEVRSCGLNFHDVISAMGLIPHQGKHVCPGLEVSGVVKRLGSSVTGICIGDRVMAFLPEAGCSTHVVSKDDLVHRIPEGMSFEEAATVQTCFSTVVYALLDIGKMRKGTSVLVHSACGGVGLAAIQVIQMMGGDIYATVGDKRKRDYLVENHGIPQDHIFSSRDASFLNGLMQQTDGRGVDLVLNSLSGELLHTSWKCVAKFGVLLELGKRDLTSSARLDMSHFLDNRSYCGIDMHYLLREQSLIVRGVMERILEFYKQEKLGALKPITQFDASDARKAIRYLQGGQHIGKVILNLPHDPSTLEAKMCPRNIQFDSHASYLLVGGLGGLGRALAIWLVERGAKSLVFLSRSGIADDAFSAELKSMACLATVVKGSVNALEDVNEAIRNAPNPIKGVFHLAMVQKDSPFLDIKWTDWNDVNEPKVRGTWNLHRALHDQPLDHFWLASSTVTVVDQAGQGSYKAGLLSICGIEDVGYLAEHPAALRSIKQQGMGTMREKEFLECVEASLRNSTTRISMASSVGHAAVGEWSNNGHIIMGLKSDLHLDDPKNRTNWRRDRRMGAYHNLPTGDASDPRAERNQLKMFLQSITTDDGIELLAMQESIDFLGIEIGTKINDFLLKPDAPIDLGLQLSEMGLDSLTAIELRRWFRQVFGLQMSVLEMIGAASLKEVAEMVATRLAEKLS</sequence>
<name>A0A8H4K8B3_9HYPO</name>
<dbReference type="GO" id="GO:0006633">
    <property type="term" value="P:fatty acid biosynthetic process"/>
    <property type="evidence" value="ECO:0007669"/>
    <property type="project" value="InterPro"/>
</dbReference>
<keyword evidence="7" id="KW-0012">Acyltransferase</keyword>
<dbReference type="InterPro" id="IPR049551">
    <property type="entry name" value="PKS_DH_C"/>
</dbReference>
<dbReference type="InterPro" id="IPR036736">
    <property type="entry name" value="ACP-like_sf"/>
</dbReference>
<dbReference type="Gene3D" id="3.10.129.110">
    <property type="entry name" value="Polyketide synthase dehydratase"/>
    <property type="match status" value="1"/>
</dbReference>
<feature type="region of interest" description="Disordered" evidence="9">
    <location>
        <begin position="1"/>
        <end position="31"/>
    </location>
</feature>
<dbReference type="Pfam" id="PF00550">
    <property type="entry name" value="PP-binding"/>
    <property type="match status" value="1"/>
</dbReference>
<feature type="compositionally biased region" description="Basic and acidic residues" evidence="9">
    <location>
        <begin position="8"/>
        <end position="31"/>
    </location>
</feature>
<dbReference type="PROSITE" id="PS52019">
    <property type="entry name" value="PKS_MFAS_DH"/>
    <property type="match status" value="1"/>
</dbReference>
<dbReference type="Gene3D" id="3.30.70.3290">
    <property type="match status" value="1"/>
</dbReference>
<dbReference type="InterPro" id="IPR018201">
    <property type="entry name" value="Ketoacyl_synth_AS"/>
</dbReference>
<evidence type="ECO:0000256" key="6">
    <source>
        <dbReference type="ARBA" id="ARBA00023268"/>
    </source>
</evidence>
<dbReference type="InterPro" id="IPR006162">
    <property type="entry name" value="Ppantetheine_attach_site"/>
</dbReference>
<organism evidence="13 14">
    <name type="scientific">Fusarium austroafricanum</name>
    <dbReference type="NCBI Taxonomy" id="2364996"/>
    <lineage>
        <taxon>Eukaryota</taxon>
        <taxon>Fungi</taxon>
        <taxon>Dikarya</taxon>
        <taxon>Ascomycota</taxon>
        <taxon>Pezizomycotina</taxon>
        <taxon>Sordariomycetes</taxon>
        <taxon>Hypocreomycetidae</taxon>
        <taxon>Hypocreales</taxon>
        <taxon>Nectriaceae</taxon>
        <taxon>Fusarium</taxon>
        <taxon>Fusarium concolor species complex</taxon>
    </lineage>
</organism>
<proteinExistence type="predicted"/>
<feature type="domain" description="Carrier" evidence="10">
    <location>
        <begin position="2369"/>
        <end position="2460"/>
    </location>
</feature>
<evidence type="ECO:0000259" key="10">
    <source>
        <dbReference type="PROSITE" id="PS50075"/>
    </source>
</evidence>
<dbReference type="CDD" id="cd00833">
    <property type="entry name" value="PKS"/>
    <property type="match status" value="1"/>
</dbReference>
<dbReference type="CDD" id="cd02440">
    <property type="entry name" value="AdoMet_MTases"/>
    <property type="match status" value="1"/>
</dbReference>
<dbReference type="InterPro" id="IPR049900">
    <property type="entry name" value="PKS_mFAS_DH"/>
</dbReference>
<dbReference type="Gene3D" id="3.40.47.10">
    <property type="match status" value="1"/>
</dbReference>
<dbReference type="Pfam" id="PF23114">
    <property type="entry name" value="NAD-bd_HRPKS_sdrA"/>
    <property type="match status" value="1"/>
</dbReference>
<dbReference type="SMART" id="SM00826">
    <property type="entry name" value="PKS_DH"/>
    <property type="match status" value="1"/>
</dbReference>
<dbReference type="PANTHER" id="PTHR43775">
    <property type="entry name" value="FATTY ACID SYNTHASE"/>
    <property type="match status" value="1"/>
</dbReference>
<dbReference type="InterPro" id="IPR013154">
    <property type="entry name" value="ADH-like_N"/>
</dbReference>
<dbReference type="PANTHER" id="PTHR43775:SF37">
    <property type="entry name" value="SI:DKEY-61P9.11"/>
    <property type="match status" value="1"/>
</dbReference>
<dbReference type="Gene3D" id="3.40.366.10">
    <property type="entry name" value="Malonyl-Coenzyme A Acyl Carrier Protein, domain 2"/>
    <property type="match status" value="1"/>
</dbReference>
<dbReference type="InterPro" id="IPR013968">
    <property type="entry name" value="PKS_KR"/>
</dbReference>
<evidence type="ECO:0000256" key="1">
    <source>
        <dbReference type="ARBA" id="ARBA00022450"/>
    </source>
</evidence>
<evidence type="ECO:0000256" key="4">
    <source>
        <dbReference type="ARBA" id="ARBA00022857"/>
    </source>
</evidence>
<evidence type="ECO:0000256" key="9">
    <source>
        <dbReference type="SAM" id="MobiDB-lite"/>
    </source>
</evidence>
<dbReference type="InterPro" id="IPR020807">
    <property type="entry name" value="PKS_DH"/>
</dbReference>
<evidence type="ECO:0000256" key="7">
    <source>
        <dbReference type="ARBA" id="ARBA00023315"/>
    </source>
</evidence>
<dbReference type="Gene3D" id="1.10.1200.10">
    <property type="entry name" value="ACP-like"/>
    <property type="match status" value="1"/>
</dbReference>
<dbReference type="InterPro" id="IPR020841">
    <property type="entry name" value="PKS_Beta-ketoAc_synthase_dom"/>
</dbReference>
<evidence type="ECO:0000313" key="14">
    <source>
        <dbReference type="Proteomes" id="UP000605986"/>
    </source>
</evidence>
<dbReference type="InterPro" id="IPR056501">
    <property type="entry name" value="NAD-bd_HRPKS_sdrA"/>
</dbReference>
<dbReference type="Gene3D" id="3.40.50.150">
    <property type="entry name" value="Vaccinia Virus protein VP39"/>
    <property type="match status" value="1"/>
</dbReference>
<evidence type="ECO:0000313" key="13">
    <source>
        <dbReference type="EMBL" id="KAF4445617.1"/>
    </source>
</evidence>
<dbReference type="GO" id="GO:0030639">
    <property type="term" value="P:polyketide biosynthetic process"/>
    <property type="evidence" value="ECO:0007669"/>
    <property type="project" value="UniProtKB-ARBA"/>
</dbReference>
<dbReference type="PROSITE" id="PS50075">
    <property type="entry name" value="CARRIER"/>
    <property type="match status" value="1"/>
</dbReference>
<feature type="domain" description="Ketosynthase family 3 (KS3)" evidence="11">
    <location>
        <begin position="38"/>
        <end position="455"/>
    </location>
</feature>
<feature type="region of interest" description="C-terminal hotdog fold" evidence="8">
    <location>
        <begin position="1061"/>
        <end position="1209"/>
    </location>
</feature>
<dbReference type="CDD" id="cd05195">
    <property type="entry name" value="enoyl_red"/>
    <property type="match status" value="1"/>
</dbReference>
<dbReference type="InterPro" id="IPR013217">
    <property type="entry name" value="Methyltransf_12"/>
</dbReference>
<reference evidence="13" key="1">
    <citation type="submission" date="2020-01" db="EMBL/GenBank/DDBJ databases">
        <title>Identification and distribution of gene clusters putatively required for synthesis of sphingolipid metabolism inhibitors in phylogenetically diverse species of the filamentous fungus Fusarium.</title>
        <authorList>
            <person name="Kim H.-S."/>
            <person name="Busman M."/>
            <person name="Brown D.W."/>
            <person name="Divon H."/>
            <person name="Uhlig S."/>
            <person name="Proctor R.H."/>
        </authorList>
    </citation>
    <scope>NUCLEOTIDE SEQUENCE</scope>
    <source>
        <strain evidence="13">NRRL 53441</strain>
    </source>
</reference>
<dbReference type="InterPro" id="IPR032821">
    <property type="entry name" value="PKS_assoc"/>
</dbReference>
<keyword evidence="2" id="KW-0597">Phosphoprotein</keyword>
<feature type="region of interest" description="N-terminal hotdog fold" evidence="8">
    <location>
        <begin position="922"/>
        <end position="1051"/>
    </location>
</feature>
<dbReference type="InterPro" id="IPR001227">
    <property type="entry name" value="Ac_transferase_dom_sf"/>
</dbReference>
<dbReference type="InterPro" id="IPR020806">
    <property type="entry name" value="PKS_PP-bd"/>
</dbReference>
<dbReference type="GO" id="GO:0016491">
    <property type="term" value="F:oxidoreductase activity"/>
    <property type="evidence" value="ECO:0007669"/>
    <property type="project" value="UniProtKB-KW"/>
</dbReference>
<dbReference type="Gene3D" id="3.90.180.10">
    <property type="entry name" value="Medium-chain alcohol dehydrogenases, catalytic domain"/>
    <property type="match status" value="1"/>
</dbReference>
<dbReference type="InterPro" id="IPR042104">
    <property type="entry name" value="PKS_dehydratase_sf"/>
</dbReference>
<keyword evidence="4" id="KW-0521">NADP</keyword>
<evidence type="ECO:0000259" key="11">
    <source>
        <dbReference type="PROSITE" id="PS52004"/>
    </source>
</evidence>
<dbReference type="SMART" id="SM00829">
    <property type="entry name" value="PKS_ER"/>
    <property type="match status" value="1"/>
</dbReference>
<dbReference type="GO" id="GO:0004312">
    <property type="term" value="F:fatty acid synthase activity"/>
    <property type="evidence" value="ECO:0007669"/>
    <property type="project" value="TreeGrafter"/>
</dbReference>
<dbReference type="InterPro" id="IPR009081">
    <property type="entry name" value="PP-bd_ACP"/>
</dbReference>
<dbReference type="Pfam" id="PF14765">
    <property type="entry name" value="PS-DH"/>
    <property type="match status" value="1"/>
</dbReference>
<dbReference type="SUPFAM" id="SSF53901">
    <property type="entry name" value="Thiolase-like"/>
    <property type="match status" value="1"/>
</dbReference>
<dbReference type="InterPro" id="IPR016036">
    <property type="entry name" value="Malonyl_transacylase_ACP-bd"/>
</dbReference>
<dbReference type="SUPFAM" id="SSF50129">
    <property type="entry name" value="GroES-like"/>
    <property type="match status" value="1"/>
</dbReference>
<dbReference type="InterPro" id="IPR014043">
    <property type="entry name" value="Acyl_transferase_dom"/>
</dbReference>
<dbReference type="PROSITE" id="PS52004">
    <property type="entry name" value="KS3_2"/>
    <property type="match status" value="1"/>
</dbReference>
<dbReference type="InterPro" id="IPR049552">
    <property type="entry name" value="PKS_DH_N"/>
</dbReference>
<dbReference type="Pfam" id="PF02801">
    <property type="entry name" value="Ketoacyl-synt_C"/>
    <property type="match status" value="1"/>
</dbReference>
<protein>
    <submittedName>
        <fullName evidence="13">Polyketide synthase</fullName>
    </submittedName>
</protein>
<dbReference type="OrthoDB" id="329835at2759"/>
<dbReference type="SUPFAM" id="SSF53335">
    <property type="entry name" value="S-adenosyl-L-methionine-dependent methyltransferases"/>
    <property type="match status" value="1"/>
</dbReference>
<dbReference type="Pfam" id="PF13602">
    <property type="entry name" value="ADH_zinc_N_2"/>
    <property type="match status" value="1"/>
</dbReference>
<feature type="active site" description="Proton donor; for dehydratase activity" evidence="8">
    <location>
        <position position="1122"/>
    </location>
</feature>
<dbReference type="Pfam" id="PF00698">
    <property type="entry name" value="Acyl_transf_1"/>
    <property type="match status" value="1"/>
</dbReference>
<feature type="active site" description="Proton acceptor; for dehydratase activity" evidence="8">
    <location>
        <position position="954"/>
    </location>
</feature>
<dbReference type="InterPro" id="IPR016035">
    <property type="entry name" value="Acyl_Trfase/lysoPLipase"/>
</dbReference>
<keyword evidence="5" id="KW-0560">Oxidoreductase</keyword>
<evidence type="ECO:0000259" key="12">
    <source>
        <dbReference type="PROSITE" id="PS52019"/>
    </source>
</evidence>
<evidence type="ECO:0000256" key="3">
    <source>
        <dbReference type="ARBA" id="ARBA00022679"/>
    </source>
</evidence>
<evidence type="ECO:0000256" key="5">
    <source>
        <dbReference type="ARBA" id="ARBA00023002"/>
    </source>
</evidence>
<dbReference type="SMART" id="SM00827">
    <property type="entry name" value="PKS_AT"/>
    <property type="match status" value="1"/>
</dbReference>
<dbReference type="SUPFAM" id="SSF52151">
    <property type="entry name" value="FabD/lysophospholipase-like"/>
    <property type="match status" value="1"/>
</dbReference>
<dbReference type="SUPFAM" id="SSF51735">
    <property type="entry name" value="NAD(P)-binding Rossmann-fold domains"/>
    <property type="match status" value="2"/>
</dbReference>
<dbReference type="InterPro" id="IPR029063">
    <property type="entry name" value="SAM-dependent_MTases_sf"/>
</dbReference>
<dbReference type="Proteomes" id="UP000605986">
    <property type="component" value="Unassembled WGS sequence"/>
</dbReference>
<dbReference type="PROSITE" id="PS00012">
    <property type="entry name" value="PHOSPHOPANTETHEINE"/>
    <property type="match status" value="1"/>
</dbReference>
<dbReference type="InterPro" id="IPR011032">
    <property type="entry name" value="GroES-like_sf"/>
</dbReference>
<dbReference type="Pfam" id="PF08240">
    <property type="entry name" value="ADH_N"/>
    <property type="match status" value="1"/>
</dbReference>
<dbReference type="GO" id="GO:0031177">
    <property type="term" value="F:phosphopantetheine binding"/>
    <property type="evidence" value="ECO:0007669"/>
    <property type="project" value="InterPro"/>
</dbReference>
<dbReference type="EMBL" id="JAADJG010000509">
    <property type="protein sequence ID" value="KAF4445617.1"/>
    <property type="molecule type" value="Genomic_DNA"/>
</dbReference>
<evidence type="ECO:0000256" key="2">
    <source>
        <dbReference type="ARBA" id="ARBA00022553"/>
    </source>
</evidence>
<dbReference type="SMART" id="SM00822">
    <property type="entry name" value="PKS_KR"/>
    <property type="match status" value="1"/>
</dbReference>
<dbReference type="GO" id="GO:0004315">
    <property type="term" value="F:3-oxoacyl-[acyl-carrier-protein] synthase activity"/>
    <property type="evidence" value="ECO:0007669"/>
    <property type="project" value="InterPro"/>
</dbReference>
<dbReference type="GO" id="GO:1901336">
    <property type="term" value="P:lactone biosynthetic process"/>
    <property type="evidence" value="ECO:0007669"/>
    <property type="project" value="UniProtKB-ARBA"/>
</dbReference>
<dbReference type="InterPro" id="IPR050091">
    <property type="entry name" value="PKS_NRPS_Biosynth_Enz"/>
</dbReference>